<evidence type="ECO:0000259" key="1">
    <source>
        <dbReference type="Pfam" id="PF20254"/>
    </source>
</evidence>
<dbReference type="Pfam" id="PF20254">
    <property type="entry name" value="DMFA2_C"/>
    <property type="match status" value="1"/>
</dbReference>
<sequence length="537" mass="58639">MALLGTDRKCSAKMPPKSRRVAAPWLVLMVCALGQLPAEARAPLMAAPNPISLENARSGSPQWELANPALGHEIEGYADNASTAPGETLELHVSSVSPRFTVEVFRMGWYGGAGARRVLELRSLPGVKQAIPKPRAGDGLVECNWPVSCRLPVGSEWVTGVYLARLTGSRDGKQSFVPFVVREGTEEGGGAPRRAPILVQCSATTWQAYNNWGGKSLYDFNSFGGRAIRVSFDRPYAMSGQGACGAGAGEFLSVSHASRAGGWEYPFVRWIEKSGYDVAYATNPDVHRDGSLCLRRKAVLLVGHDEYWSRAMRNHLERARDQGVNLGVFAANVGYWQVRFEPSASGVKDRIMFCAKDADRDSVYDTAKGADLTVRFRNLNPPRPEVSLVGMMMSAEDVEADFTPIPEMRSHWVYRGTGIASGRTRAVPGILGYEVDRSFAKDKTYGPWSPRKLSVLARSWVRPMKGDPVPTETTIYVARSGAMVFAAGTMQWSWGLDDWGAPALRPARRHPDIEGITKNVLERFLGTGPGPNPQPPG</sequence>
<dbReference type="AlphaFoldDB" id="A0A538TIS5"/>
<protein>
    <recommendedName>
        <fullName evidence="1">N,N-dimethylformamidase beta subunit-like C-terminal domain-containing protein</fullName>
    </recommendedName>
</protein>
<comment type="caution">
    <text evidence="2">The sequence shown here is derived from an EMBL/GenBank/DDBJ whole genome shotgun (WGS) entry which is preliminary data.</text>
</comment>
<proteinExistence type="predicted"/>
<dbReference type="EMBL" id="VBOX01000057">
    <property type="protein sequence ID" value="TMQ63509.1"/>
    <property type="molecule type" value="Genomic_DNA"/>
</dbReference>
<organism evidence="2 3">
    <name type="scientific">Eiseniibacteriota bacterium</name>
    <dbReference type="NCBI Taxonomy" id="2212470"/>
    <lineage>
        <taxon>Bacteria</taxon>
        <taxon>Candidatus Eiseniibacteriota</taxon>
    </lineage>
</organism>
<dbReference type="InterPro" id="IPR046540">
    <property type="entry name" value="DMFA2_C"/>
</dbReference>
<evidence type="ECO:0000313" key="3">
    <source>
        <dbReference type="Proteomes" id="UP000317366"/>
    </source>
</evidence>
<reference evidence="2 3" key="1">
    <citation type="journal article" date="2019" name="Nat. Microbiol.">
        <title>Mediterranean grassland soil C-N compound turnover is dependent on rainfall and depth, and is mediated by genomically divergent microorganisms.</title>
        <authorList>
            <person name="Diamond S."/>
            <person name="Andeer P.F."/>
            <person name="Li Z."/>
            <person name="Crits-Christoph A."/>
            <person name="Burstein D."/>
            <person name="Anantharaman K."/>
            <person name="Lane K.R."/>
            <person name="Thomas B.C."/>
            <person name="Pan C."/>
            <person name="Northen T.R."/>
            <person name="Banfield J.F."/>
        </authorList>
    </citation>
    <scope>NUCLEOTIDE SEQUENCE [LARGE SCALE GENOMIC DNA]</scope>
    <source>
        <strain evidence="2">WS_7</strain>
    </source>
</reference>
<name>A0A538TIS5_UNCEI</name>
<dbReference type="Proteomes" id="UP000317366">
    <property type="component" value="Unassembled WGS sequence"/>
</dbReference>
<evidence type="ECO:0000313" key="2">
    <source>
        <dbReference type="EMBL" id="TMQ63509.1"/>
    </source>
</evidence>
<gene>
    <name evidence="2" type="ORF">E6K77_05125</name>
</gene>
<feature type="domain" description="N,N-dimethylformamidase beta subunit-like C-terminal" evidence="1">
    <location>
        <begin position="101"/>
        <end position="497"/>
    </location>
</feature>
<accession>A0A538TIS5</accession>